<sequence length="117" mass="13206">MSQITTHVLDTTRGKPAKSLPITLFAQTANGWLEIASGVTNEDGRIANLLDKERVLDAGIYRMHFQTATYYENNNETGFYPYVDIVFELDSASHDRNSHYHIPLLLTAFGYSTYRGS</sequence>
<feature type="domain" description="Transthyretin/hydroxyisourate hydrolase" evidence="11">
    <location>
        <begin position="1"/>
        <end position="116"/>
    </location>
</feature>
<feature type="binding site" evidence="9">
    <location>
        <position position="7"/>
    </location>
    <ligand>
        <name>substrate</name>
    </ligand>
</feature>
<comment type="function">
    <text evidence="2">Catalyzes the hydrolysis of 5-hydroxyisourate (HIU) to 2-oxo-4-hydroxy-4-carboxy-5-ureidoimidazoline (OHCU).</text>
</comment>
<evidence type="ECO:0000256" key="1">
    <source>
        <dbReference type="ARBA" id="ARBA00001043"/>
    </source>
</evidence>
<accession>A0A7X0TSN8</accession>
<evidence type="ECO:0000256" key="7">
    <source>
        <dbReference type="ARBA" id="ARBA00022631"/>
    </source>
</evidence>
<evidence type="ECO:0000259" key="11">
    <source>
        <dbReference type="SMART" id="SM00095"/>
    </source>
</evidence>
<proteinExistence type="inferred from homology"/>
<protein>
    <recommendedName>
        <fullName evidence="6 10">5-hydroxyisourate hydrolase</fullName>
        <shortName evidence="10">HIU hydrolase</shortName>
        <shortName evidence="10">HIUHase</shortName>
        <ecNumber evidence="5 10">3.5.2.17</ecNumber>
    </recommendedName>
</protein>
<keyword evidence="8 10" id="KW-0378">Hydrolase</keyword>
<dbReference type="InterPro" id="IPR000895">
    <property type="entry name" value="Transthyretin/HIU_hydrolase"/>
</dbReference>
<comment type="caution">
    <text evidence="12">The sequence shown here is derived from an EMBL/GenBank/DDBJ whole genome shotgun (WGS) entry which is preliminary data.</text>
</comment>
<feature type="binding site" evidence="9">
    <location>
        <position position="114"/>
    </location>
    <ligand>
        <name>substrate</name>
    </ligand>
</feature>
<organism evidence="12 13">
    <name type="scientific">Thalassotalea piscium</name>
    <dbReference type="NCBI Taxonomy" id="1230533"/>
    <lineage>
        <taxon>Bacteria</taxon>
        <taxon>Pseudomonadati</taxon>
        <taxon>Pseudomonadota</taxon>
        <taxon>Gammaproteobacteria</taxon>
        <taxon>Alteromonadales</taxon>
        <taxon>Colwelliaceae</taxon>
        <taxon>Thalassotalea</taxon>
    </lineage>
</organism>
<dbReference type="InterPro" id="IPR014306">
    <property type="entry name" value="Hydroxyisourate_hydrolase"/>
</dbReference>
<evidence type="ECO:0000256" key="4">
    <source>
        <dbReference type="ARBA" id="ARBA00011881"/>
    </source>
</evidence>
<comment type="subunit">
    <text evidence="4 10">Homotetramer.</text>
</comment>
<evidence type="ECO:0000313" key="12">
    <source>
        <dbReference type="EMBL" id="MBB6542327.1"/>
    </source>
</evidence>
<keyword evidence="7 10" id="KW-0659">Purine metabolism</keyword>
<evidence type="ECO:0000256" key="6">
    <source>
        <dbReference type="ARBA" id="ARBA00017539"/>
    </source>
</evidence>
<dbReference type="EC" id="3.5.2.17" evidence="5 10"/>
<dbReference type="PANTHER" id="PTHR10395">
    <property type="entry name" value="URICASE AND TRANSTHYRETIN-RELATED"/>
    <property type="match status" value="1"/>
</dbReference>
<dbReference type="InterPro" id="IPR023418">
    <property type="entry name" value="Thyroxine_BS"/>
</dbReference>
<evidence type="ECO:0000256" key="5">
    <source>
        <dbReference type="ARBA" id="ARBA00012609"/>
    </source>
</evidence>
<comment type="similarity">
    <text evidence="3 10">Belongs to the transthyretin family. 5-hydroxyisourate hydrolase subfamily.</text>
</comment>
<dbReference type="InterPro" id="IPR023416">
    <property type="entry name" value="Transthyretin/HIU_hydrolase_d"/>
</dbReference>
<evidence type="ECO:0000256" key="8">
    <source>
        <dbReference type="ARBA" id="ARBA00022801"/>
    </source>
</evidence>
<dbReference type="PANTHER" id="PTHR10395:SF7">
    <property type="entry name" value="5-HYDROXYISOURATE HYDROLASE"/>
    <property type="match status" value="1"/>
</dbReference>
<keyword evidence="13" id="KW-1185">Reference proteome</keyword>
<evidence type="ECO:0000256" key="3">
    <source>
        <dbReference type="ARBA" id="ARBA00009850"/>
    </source>
</evidence>
<comment type="catalytic activity">
    <reaction evidence="1 10">
        <text>5-hydroxyisourate + H2O = 5-hydroxy-2-oxo-4-ureido-2,5-dihydro-1H-imidazole-5-carboxylate + H(+)</text>
        <dbReference type="Rhea" id="RHEA:23736"/>
        <dbReference type="ChEBI" id="CHEBI:15377"/>
        <dbReference type="ChEBI" id="CHEBI:15378"/>
        <dbReference type="ChEBI" id="CHEBI:18072"/>
        <dbReference type="ChEBI" id="CHEBI:58639"/>
        <dbReference type="EC" id="3.5.2.17"/>
    </reaction>
</comment>
<evidence type="ECO:0000256" key="9">
    <source>
        <dbReference type="PIRSR" id="PIRSR600895-51"/>
    </source>
</evidence>
<dbReference type="Gene3D" id="2.60.40.180">
    <property type="entry name" value="Transthyretin/hydroxyisourate hydrolase domain"/>
    <property type="match status" value="1"/>
</dbReference>
<dbReference type="GO" id="GO:0006144">
    <property type="term" value="P:purine nucleobase metabolic process"/>
    <property type="evidence" value="ECO:0007669"/>
    <property type="project" value="UniProtKB-KW"/>
</dbReference>
<evidence type="ECO:0000256" key="2">
    <source>
        <dbReference type="ARBA" id="ARBA00002704"/>
    </source>
</evidence>
<dbReference type="EMBL" id="JACHHU010000004">
    <property type="protein sequence ID" value="MBB6542327.1"/>
    <property type="molecule type" value="Genomic_DNA"/>
</dbReference>
<dbReference type="Pfam" id="PF00576">
    <property type="entry name" value="Transthyretin"/>
    <property type="match status" value="1"/>
</dbReference>
<dbReference type="GO" id="GO:0033971">
    <property type="term" value="F:hydroxyisourate hydrolase activity"/>
    <property type="evidence" value="ECO:0007669"/>
    <property type="project" value="UniProtKB-EC"/>
</dbReference>
<dbReference type="SMART" id="SM00095">
    <property type="entry name" value="TR_THY"/>
    <property type="match status" value="1"/>
</dbReference>
<dbReference type="PRINTS" id="PR00189">
    <property type="entry name" value="TRNSTHYRETIN"/>
</dbReference>
<gene>
    <name evidence="12" type="ORF">HNQ55_000814</name>
</gene>
<dbReference type="PROSITE" id="PS00768">
    <property type="entry name" value="TRANSTHYRETIN_1"/>
    <property type="match status" value="1"/>
</dbReference>
<dbReference type="AlphaFoldDB" id="A0A7X0TSN8"/>
<dbReference type="CDD" id="cd05822">
    <property type="entry name" value="TLP_HIUase"/>
    <property type="match status" value="1"/>
</dbReference>
<dbReference type="Proteomes" id="UP000537141">
    <property type="component" value="Unassembled WGS sequence"/>
</dbReference>
<evidence type="ECO:0000256" key="10">
    <source>
        <dbReference type="RuleBase" id="RU361270"/>
    </source>
</evidence>
<reference evidence="12 13" key="1">
    <citation type="submission" date="2020-08" db="EMBL/GenBank/DDBJ databases">
        <title>Genomic Encyclopedia of Type Strains, Phase IV (KMG-IV): sequencing the most valuable type-strain genomes for metagenomic binning, comparative biology and taxonomic classification.</title>
        <authorList>
            <person name="Goeker M."/>
        </authorList>
    </citation>
    <scope>NUCLEOTIDE SEQUENCE [LARGE SCALE GENOMIC DNA]</scope>
    <source>
        <strain evidence="12 13">DSM 26287</strain>
    </source>
</reference>
<dbReference type="RefSeq" id="WP_184422869.1">
    <property type="nucleotide sequence ID" value="NZ_AP027362.1"/>
</dbReference>
<name>A0A7X0TSN8_9GAMM</name>
<dbReference type="InterPro" id="IPR036817">
    <property type="entry name" value="Transthyretin/HIU_hydrolase_sf"/>
</dbReference>
<dbReference type="SUPFAM" id="SSF49472">
    <property type="entry name" value="Transthyretin (synonym: prealbumin)"/>
    <property type="match status" value="1"/>
</dbReference>
<dbReference type="NCBIfam" id="TIGR02962">
    <property type="entry name" value="hdxy_isourate"/>
    <property type="match status" value="1"/>
</dbReference>
<evidence type="ECO:0000313" key="13">
    <source>
        <dbReference type="Proteomes" id="UP000537141"/>
    </source>
</evidence>
<feature type="binding site" evidence="9">
    <location>
        <position position="45"/>
    </location>
    <ligand>
        <name>substrate</name>
    </ligand>
</feature>